<reference evidence="1 2" key="1">
    <citation type="journal article" date="2015" name="Microbiome">
        <title>Genomic resolution of linkages in carbon, nitrogen, and sulfur cycling among widespread estuary sediment bacteria.</title>
        <authorList>
            <person name="Baker B.J."/>
            <person name="Lazar C.S."/>
            <person name="Teske A.P."/>
            <person name="Dick G.J."/>
        </authorList>
    </citation>
    <scope>NUCLEOTIDE SEQUENCE [LARGE SCALE GENOMIC DNA]</scope>
    <source>
        <strain evidence="1">SM23_60</strain>
    </source>
</reference>
<dbReference type="AlphaFoldDB" id="A0A0S8GLF6"/>
<dbReference type="Gene3D" id="2.130.10.10">
    <property type="entry name" value="YVTN repeat-like/Quinoprotein amine dehydrogenase"/>
    <property type="match status" value="3"/>
</dbReference>
<sequence length="723" mass="80898">MIDVILFLLAVNIQSEYYTNTNYIYDMTGRDSLIYCATNGGFLAFNRITGDFRALTNTDGLQLNTQNAVSLDSSGHIWVGNELGLVLVDKDLNSVRVYPVECLTCTRTQVISCLKDSIYVGSSNGFLFINTKGTPLDFDDDTQIKIFELPCNSIRSIALDDTSIWIGTTTAGVVRFSKDLLTMQNYTTNHGLLNNEINKLMFIDAQLYACTNAGLNRFAIDHFDTLLTGYQINDISHLTDSLVLALDQDQQVGILDTVNGTVTTIRNGLPWRSKVRALLNIQGELYCGLGNRYTKEYYGDGIGLYDSANSIWTINKNRCIPSNHISEVTANDYGVFVACGRRAAESRGLGWLNNQSQWVNFSRDSIIPSNHVHRCTTAPDGKVWFGINWLDTQDTVQAFSFDPRTGTWFFLNRGHNGMDDAVAVWDIEFDHDNNMYLALAGPTDKLWLLDSALAVVYYLDPQLPVFRVEIAIDSSGQIWRSLTDAGLLMTDSKNTLFDRNDDTYRNFTTADGLISNYMRGCLVGPNNTLYVATDAGLVVYDGQDFSNRTDISDSELLDLELDSQGRMWILARDGVYILDPVANLVDSWQFSTHDININFLESIGEMIQVQGFEFDPVRHCFWVGGETGLLKLAIQYDSMPEVGAANIYPNPVRHNVVRIKDIPSDARVDIYTISGRRVAEDLVTDNVFGEVIWEIPTDVPSGLYFALVKSAQGDKTYKFAIIK</sequence>
<dbReference type="Proteomes" id="UP000051096">
    <property type="component" value="Unassembled WGS sequence"/>
</dbReference>
<dbReference type="InterPro" id="IPR026444">
    <property type="entry name" value="Secre_tail"/>
</dbReference>
<comment type="caution">
    <text evidence="1">The sequence shown here is derived from an EMBL/GenBank/DDBJ whole genome shotgun (WGS) entry which is preliminary data.</text>
</comment>
<accession>A0A0S8GLF6</accession>
<evidence type="ECO:0008006" key="3">
    <source>
        <dbReference type="Google" id="ProtNLM"/>
    </source>
</evidence>
<protein>
    <recommendedName>
        <fullName evidence="3">Secretion system C-terminal sorting domain-containing protein</fullName>
    </recommendedName>
</protein>
<name>A0A0S8GLF6_UNCW3</name>
<dbReference type="InterPro" id="IPR015943">
    <property type="entry name" value="WD40/YVTN_repeat-like_dom_sf"/>
</dbReference>
<dbReference type="SUPFAM" id="SSF63829">
    <property type="entry name" value="Calcium-dependent phosphotriesterase"/>
    <property type="match status" value="2"/>
</dbReference>
<dbReference type="EMBL" id="LJUO01000002">
    <property type="protein sequence ID" value="KPK73816.1"/>
    <property type="molecule type" value="Genomic_DNA"/>
</dbReference>
<gene>
    <name evidence="1" type="ORF">AMJ87_00425</name>
</gene>
<organism evidence="1 2">
    <name type="scientific">candidate division WOR_3 bacterium SM23_60</name>
    <dbReference type="NCBI Taxonomy" id="1703780"/>
    <lineage>
        <taxon>Bacteria</taxon>
        <taxon>Bacteria division WOR-3</taxon>
    </lineage>
</organism>
<proteinExistence type="predicted"/>
<evidence type="ECO:0000313" key="2">
    <source>
        <dbReference type="Proteomes" id="UP000051096"/>
    </source>
</evidence>
<dbReference type="NCBIfam" id="TIGR04183">
    <property type="entry name" value="Por_Secre_tail"/>
    <property type="match status" value="1"/>
</dbReference>
<evidence type="ECO:0000313" key="1">
    <source>
        <dbReference type="EMBL" id="KPK73816.1"/>
    </source>
</evidence>